<evidence type="ECO:0000313" key="3">
    <source>
        <dbReference type="EMBL" id="KAF7190636.1"/>
    </source>
</evidence>
<feature type="coiled-coil region" evidence="1">
    <location>
        <begin position="80"/>
        <end position="107"/>
    </location>
</feature>
<feature type="compositionally biased region" description="Polar residues" evidence="2">
    <location>
        <begin position="1"/>
        <end position="11"/>
    </location>
</feature>
<organism evidence="3 4">
    <name type="scientific">Pseudocercospora fuligena</name>
    <dbReference type="NCBI Taxonomy" id="685502"/>
    <lineage>
        <taxon>Eukaryota</taxon>
        <taxon>Fungi</taxon>
        <taxon>Dikarya</taxon>
        <taxon>Ascomycota</taxon>
        <taxon>Pezizomycotina</taxon>
        <taxon>Dothideomycetes</taxon>
        <taxon>Dothideomycetidae</taxon>
        <taxon>Mycosphaerellales</taxon>
        <taxon>Mycosphaerellaceae</taxon>
        <taxon>Pseudocercospora</taxon>
    </lineage>
</organism>
<accession>A0A8H6RDP4</accession>
<protein>
    <submittedName>
        <fullName evidence="3">Uncharacterized protein</fullName>
    </submittedName>
</protein>
<gene>
    <name evidence="3" type="ORF">HII31_07795</name>
</gene>
<evidence type="ECO:0000256" key="1">
    <source>
        <dbReference type="SAM" id="Coils"/>
    </source>
</evidence>
<reference evidence="3" key="1">
    <citation type="submission" date="2020-04" db="EMBL/GenBank/DDBJ databases">
        <title>Draft genome resource of the tomato pathogen Pseudocercospora fuligena.</title>
        <authorList>
            <person name="Zaccaron A."/>
        </authorList>
    </citation>
    <scope>NUCLEOTIDE SEQUENCE</scope>
    <source>
        <strain evidence="3">PF001</strain>
    </source>
</reference>
<feature type="compositionally biased region" description="Basic and acidic residues" evidence="2">
    <location>
        <begin position="16"/>
        <end position="28"/>
    </location>
</feature>
<dbReference type="EMBL" id="JABCIY010000168">
    <property type="protein sequence ID" value="KAF7190636.1"/>
    <property type="molecule type" value="Genomic_DNA"/>
</dbReference>
<keyword evidence="1" id="KW-0175">Coiled coil</keyword>
<feature type="region of interest" description="Disordered" evidence="2">
    <location>
        <begin position="1"/>
        <end position="28"/>
    </location>
</feature>
<evidence type="ECO:0000313" key="4">
    <source>
        <dbReference type="Proteomes" id="UP000660729"/>
    </source>
</evidence>
<comment type="caution">
    <text evidence="3">The sequence shown here is derived from an EMBL/GenBank/DDBJ whole genome shotgun (WGS) entry which is preliminary data.</text>
</comment>
<dbReference type="Proteomes" id="UP000660729">
    <property type="component" value="Unassembled WGS sequence"/>
</dbReference>
<dbReference type="AlphaFoldDB" id="A0A8H6RDP4"/>
<sequence>MSQSVFGQPSPYSKKLKQDLEQEKQNREAFARSTHAILLQEIDDSISQAERDLRKIGRGIVSKKSMINSLHVDDLDDPVADTLRKELENLENARTEKGKERDALSRRKADVENYDDWVTERRLAKPDEDIRSQSRIEVIDQEVEQRLKEIEALNVEKVELLRSIEQEI</sequence>
<evidence type="ECO:0000256" key="2">
    <source>
        <dbReference type="SAM" id="MobiDB-lite"/>
    </source>
</evidence>
<keyword evidence="4" id="KW-1185">Reference proteome</keyword>
<proteinExistence type="predicted"/>
<name>A0A8H6RDP4_9PEZI</name>
<feature type="coiled-coil region" evidence="1">
    <location>
        <begin position="136"/>
        <end position="167"/>
    </location>
</feature>